<dbReference type="AlphaFoldDB" id="A0A9W6FVY4"/>
<keyword evidence="1" id="KW-0131">Cell cycle</keyword>
<dbReference type="PANTHER" id="PTHR47755:SF1">
    <property type="entry name" value="CELL DIVISION PROTEIN FTSX"/>
    <property type="match status" value="1"/>
</dbReference>
<dbReference type="GO" id="GO:0016020">
    <property type="term" value="C:membrane"/>
    <property type="evidence" value="ECO:0007669"/>
    <property type="project" value="InterPro"/>
</dbReference>
<evidence type="ECO:0000259" key="3">
    <source>
        <dbReference type="Pfam" id="PF18075"/>
    </source>
</evidence>
<evidence type="ECO:0000313" key="4">
    <source>
        <dbReference type="EMBL" id="GLI35842.1"/>
    </source>
</evidence>
<feature type="transmembrane region" description="Helical" evidence="2">
    <location>
        <begin position="268"/>
        <end position="291"/>
    </location>
</feature>
<name>A0A9W6FVY4_9BACT</name>
<dbReference type="Proteomes" id="UP001144372">
    <property type="component" value="Unassembled WGS sequence"/>
</dbReference>
<comment type="similarity">
    <text evidence="1">Belongs to the ABC-4 integral membrane protein family. FtsX subfamily.</text>
</comment>
<organism evidence="4 5">
    <name type="scientific">Desulforhabdus amnigena</name>
    <dbReference type="NCBI Taxonomy" id="40218"/>
    <lineage>
        <taxon>Bacteria</taxon>
        <taxon>Pseudomonadati</taxon>
        <taxon>Thermodesulfobacteriota</taxon>
        <taxon>Syntrophobacteria</taxon>
        <taxon>Syntrophobacterales</taxon>
        <taxon>Syntrophobacteraceae</taxon>
        <taxon>Desulforhabdus</taxon>
    </lineage>
</organism>
<keyword evidence="2" id="KW-0812">Transmembrane</keyword>
<dbReference type="EMBL" id="BSDR01000001">
    <property type="protein sequence ID" value="GLI35842.1"/>
    <property type="molecule type" value="Genomic_DNA"/>
</dbReference>
<dbReference type="Gene3D" id="3.30.70.3040">
    <property type="match status" value="1"/>
</dbReference>
<feature type="transmembrane region" description="Helical" evidence="2">
    <location>
        <begin position="171"/>
        <end position="194"/>
    </location>
</feature>
<feature type="domain" description="FtsX extracellular" evidence="3">
    <location>
        <begin position="62"/>
        <end position="155"/>
    </location>
</feature>
<proteinExistence type="inferred from homology"/>
<accession>A0A9W6FVY4</accession>
<keyword evidence="5" id="KW-1185">Reference proteome</keyword>
<dbReference type="Pfam" id="PF18075">
    <property type="entry name" value="FtsX_ECD"/>
    <property type="match status" value="1"/>
</dbReference>
<keyword evidence="1" id="KW-0132">Cell division</keyword>
<feature type="transmembrane region" description="Helical" evidence="2">
    <location>
        <begin position="223"/>
        <end position="247"/>
    </location>
</feature>
<comment type="caution">
    <text evidence="4">The sequence shown here is derived from an EMBL/GenBank/DDBJ whole genome shotgun (WGS) entry which is preliminary data.</text>
</comment>
<dbReference type="PANTHER" id="PTHR47755">
    <property type="entry name" value="CELL DIVISION PROTEIN FTSX"/>
    <property type="match status" value="1"/>
</dbReference>
<dbReference type="RefSeq" id="WP_281795913.1">
    <property type="nucleotide sequence ID" value="NZ_BSDR01000001.1"/>
</dbReference>
<sequence>MNKKIFTLLLERTWDSLCSDAISWTAGFLALSLCFFVQGLLCLAFMTSEIVAPSWMENDRATIYFRPGASAQEQDRLAQELKSWPEIKTVSLKSKEDARKEMESLLGQMKGILQDLGDNFLPSSLDIEFHSKIAAAEGTDALIEKIRQYPQVDEVLYGKGQSKEVKLFINLLKYIEFGGMGFITLVSILIIFGIGRTTVCVCHDTVVIYNLVGAPPIYNKLPFYMAGILLGMTSSFLATGGLIFFFFQFRPALPDLLVSAIPMKSSQMALIALVLLTSGIVVGWTGSWLALKKSVRF</sequence>
<keyword evidence="1 2" id="KW-0472">Membrane</keyword>
<feature type="transmembrane region" description="Helical" evidence="2">
    <location>
        <begin position="22"/>
        <end position="46"/>
    </location>
</feature>
<dbReference type="InterPro" id="IPR004513">
    <property type="entry name" value="FtsX"/>
</dbReference>
<evidence type="ECO:0000313" key="5">
    <source>
        <dbReference type="Proteomes" id="UP001144372"/>
    </source>
</evidence>
<keyword evidence="2" id="KW-1133">Transmembrane helix</keyword>
<evidence type="ECO:0000256" key="2">
    <source>
        <dbReference type="SAM" id="Phobius"/>
    </source>
</evidence>
<gene>
    <name evidence="4" type="ORF">DAMNIGENAA_32750</name>
</gene>
<evidence type="ECO:0000256" key="1">
    <source>
        <dbReference type="PIRNR" id="PIRNR003097"/>
    </source>
</evidence>
<reference evidence="4" key="1">
    <citation type="submission" date="2022-12" db="EMBL/GenBank/DDBJ databases">
        <title>Reference genome sequencing for broad-spectrum identification of bacterial and archaeal isolates by mass spectrometry.</title>
        <authorList>
            <person name="Sekiguchi Y."/>
            <person name="Tourlousse D.M."/>
        </authorList>
    </citation>
    <scope>NUCLEOTIDE SEQUENCE</scope>
    <source>
        <strain evidence="4">ASRB1</strain>
    </source>
</reference>
<dbReference type="PIRSF" id="PIRSF003097">
    <property type="entry name" value="FtsX"/>
    <property type="match status" value="1"/>
</dbReference>
<dbReference type="GO" id="GO:0051301">
    <property type="term" value="P:cell division"/>
    <property type="evidence" value="ECO:0007669"/>
    <property type="project" value="UniProtKB-KW"/>
</dbReference>
<protein>
    <recommendedName>
        <fullName evidence="1">Cell division protein FtsX</fullName>
    </recommendedName>
</protein>
<keyword evidence="1" id="KW-1003">Cell membrane</keyword>
<dbReference type="InterPro" id="IPR040690">
    <property type="entry name" value="FtsX_ECD"/>
</dbReference>